<feature type="compositionally biased region" description="Basic and acidic residues" evidence="1">
    <location>
        <begin position="151"/>
        <end position="160"/>
    </location>
</feature>
<name>A0AAV7ZTA3_9EUKA</name>
<feature type="region of interest" description="Disordered" evidence="1">
    <location>
        <begin position="65"/>
        <end position="165"/>
    </location>
</feature>
<feature type="compositionally biased region" description="Basic and acidic residues" evidence="1">
    <location>
        <begin position="65"/>
        <end position="87"/>
    </location>
</feature>
<comment type="caution">
    <text evidence="2">The sequence shown here is derived from an EMBL/GenBank/DDBJ whole genome shotgun (WGS) entry which is preliminary data.</text>
</comment>
<proteinExistence type="predicted"/>
<accession>A0AAV7ZTA3</accession>
<sequence>MKIKNLYFTKSKITKTYQELNQFKGLGYVLVPKKQELFSFFFVSIALEEIIKLLLRKQKKEIEKEKEIEIEKENQKENVKKKQKNEISKTNNILQEIHSKIKNKKEKKKDQERDQDQDQEKEKKKKKKFVKEQEEKNYKQQKQKWQQQTSKHQEDPREPPFKITLKNSGSQINYLSKLIRKKGSLEKVPKVLNKILPNAHEENGAISKGEVSFQFFFLTGKEDIDQDKRVKIAQIFQDQNVEINSLRS</sequence>
<gene>
    <name evidence="2" type="ORF">M0812_09034</name>
</gene>
<dbReference type="EMBL" id="JANTQA010000023">
    <property type="protein sequence ID" value="KAJ3443200.1"/>
    <property type="molecule type" value="Genomic_DNA"/>
</dbReference>
<dbReference type="AlphaFoldDB" id="A0AAV7ZTA3"/>
<protein>
    <submittedName>
        <fullName evidence="2">Xyloglucan 6-xylosyltransferase 5-related-related</fullName>
    </submittedName>
</protein>
<reference evidence="2" key="1">
    <citation type="submission" date="2022-08" db="EMBL/GenBank/DDBJ databases">
        <title>Novel sulphate-reducing endosymbionts in the free-living metamonad Anaeramoeba.</title>
        <authorList>
            <person name="Jerlstrom-Hultqvist J."/>
            <person name="Cepicka I."/>
            <person name="Gallot-Lavallee L."/>
            <person name="Salas-Leiva D."/>
            <person name="Curtis B.A."/>
            <person name="Zahonova K."/>
            <person name="Pipaliya S."/>
            <person name="Dacks J."/>
            <person name="Roger A.J."/>
        </authorList>
    </citation>
    <scope>NUCLEOTIDE SEQUENCE</scope>
    <source>
        <strain evidence="2">Busselton2</strain>
    </source>
</reference>
<evidence type="ECO:0000313" key="3">
    <source>
        <dbReference type="Proteomes" id="UP001146793"/>
    </source>
</evidence>
<feature type="compositionally biased region" description="Basic and acidic residues" evidence="1">
    <location>
        <begin position="108"/>
        <end position="122"/>
    </location>
</feature>
<evidence type="ECO:0000313" key="2">
    <source>
        <dbReference type="EMBL" id="KAJ3443200.1"/>
    </source>
</evidence>
<dbReference type="Proteomes" id="UP001146793">
    <property type="component" value="Unassembled WGS sequence"/>
</dbReference>
<evidence type="ECO:0000256" key="1">
    <source>
        <dbReference type="SAM" id="MobiDB-lite"/>
    </source>
</evidence>
<organism evidence="2 3">
    <name type="scientific">Anaeramoeba flamelloides</name>
    <dbReference type="NCBI Taxonomy" id="1746091"/>
    <lineage>
        <taxon>Eukaryota</taxon>
        <taxon>Metamonada</taxon>
        <taxon>Anaeramoebidae</taxon>
        <taxon>Anaeramoeba</taxon>
    </lineage>
</organism>